<name>G8QH85_AZOOP</name>
<dbReference type="RefSeq" id="WP_014236928.1">
    <property type="nucleotide sequence ID" value="NC_016616.1"/>
</dbReference>
<evidence type="ECO:0000256" key="1">
    <source>
        <dbReference type="SAM" id="MobiDB-lite"/>
    </source>
</evidence>
<proteinExistence type="predicted"/>
<evidence type="ECO:0000313" key="3">
    <source>
        <dbReference type="Proteomes" id="UP000005633"/>
    </source>
</evidence>
<dbReference type="InterPro" id="IPR029058">
    <property type="entry name" value="AB_hydrolase_fold"/>
</dbReference>
<dbReference type="HOGENOM" id="CLU_652002_0_0_4"/>
<dbReference type="SUPFAM" id="SSF53474">
    <property type="entry name" value="alpha/beta-Hydrolases"/>
    <property type="match status" value="1"/>
</dbReference>
<dbReference type="PROSITE" id="PS51257">
    <property type="entry name" value="PROKAR_LIPOPROTEIN"/>
    <property type="match status" value="1"/>
</dbReference>
<dbReference type="AlphaFoldDB" id="G8QH85"/>
<feature type="compositionally biased region" description="Gly residues" evidence="1">
    <location>
        <begin position="313"/>
        <end position="359"/>
    </location>
</feature>
<evidence type="ECO:0000313" key="2">
    <source>
        <dbReference type="EMBL" id="AEV26230.1"/>
    </source>
</evidence>
<dbReference type="KEGG" id="dsu:Dsui_1854"/>
<dbReference type="EMBL" id="CP003153">
    <property type="protein sequence ID" value="AEV26230.1"/>
    <property type="molecule type" value="Genomic_DNA"/>
</dbReference>
<evidence type="ECO:0008006" key="4">
    <source>
        <dbReference type="Google" id="ProtNLM"/>
    </source>
</evidence>
<accession>G8QH85</accession>
<protein>
    <recommendedName>
        <fullName evidence="4">Alpha/beta hydrolase</fullName>
    </recommendedName>
</protein>
<dbReference type="InterPro" id="IPR006311">
    <property type="entry name" value="TAT_signal"/>
</dbReference>
<organism evidence="2 3">
    <name type="scientific">Azospira oryzae (strain ATCC BAA-33 / DSM 13638 / PS)</name>
    <name type="common">Dechlorosoma suillum</name>
    <dbReference type="NCBI Taxonomy" id="640081"/>
    <lineage>
        <taxon>Bacteria</taxon>
        <taxon>Pseudomonadati</taxon>
        <taxon>Pseudomonadota</taxon>
        <taxon>Betaproteobacteria</taxon>
        <taxon>Rhodocyclales</taxon>
        <taxon>Rhodocyclaceae</taxon>
        <taxon>Azospira</taxon>
    </lineage>
</organism>
<dbReference type="STRING" id="640081.Dsui_1854"/>
<reference evidence="2 3" key="1">
    <citation type="journal article" date="2012" name="J. Bacteriol.">
        <title>Complete genome sequence of the anaerobic perchlorate-reducing bacterium Azospira suillum strain PS.</title>
        <authorList>
            <person name="Byrne-Bailey K.G."/>
            <person name="Coates J.D."/>
        </authorList>
    </citation>
    <scope>NUCLEOTIDE SEQUENCE [LARGE SCALE GENOMIC DNA]</scope>
    <source>
        <strain evidence="3">ATCC BAA-33 / DSM 13638 / PS</strain>
    </source>
</reference>
<dbReference type="eggNOG" id="COG4188">
    <property type="taxonomic scope" value="Bacteria"/>
</dbReference>
<dbReference type="Proteomes" id="UP000005633">
    <property type="component" value="Chromosome"/>
</dbReference>
<dbReference type="Gene3D" id="3.40.50.1820">
    <property type="entry name" value="alpha/beta hydrolase"/>
    <property type="match status" value="1"/>
</dbReference>
<sequence>MALRNPPFVPRRRFLSLGGGALLLSMLAACGNSRPRPDDSAERRLAERGYRPERHFGSESLRQTWFLEEDSVDVALLMPRESGPFPLLLYMPGLGESADAGLAWRQQWAEAGYGVLSLQGEEQGPAALRSERARNADFQNLAREAFAQPALQRRARLVTRVLAEVRRRQGAGQGPWTRLDAGSPVLAGYDLGAQTALALAGERGRNGTALVPPLERVAAVLALSPHVDGLAGGFAQRYGAVTAPVLLVTGSDDSDSYGLVTNPAARQAPFRYLPEGRATLLLLYGANHRLFAGGADDAGATAGKGAPDGASGGAGGGMGGGRGGGMGGPGGGMGGPGGGMGGGMGGGPSGGMGGPGGGMDGDDRGGPGMGGGNDGKRQRLYVQHVSTAWLDEQVRQDPIAREWLERNAPAWLDEAARLQRR</sequence>
<feature type="region of interest" description="Disordered" evidence="1">
    <location>
        <begin position="313"/>
        <end position="379"/>
    </location>
</feature>
<gene>
    <name evidence="2" type="ordered locus">Dsui_1854</name>
</gene>
<dbReference type="PROSITE" id="PS51318">
    <property type="entry name" value="TAT"/>
    <property type="match status" value="1"/>
</dbReference>